<evidence type="ECO:0000256" key="3">
    <source>
        <dbReference type="ARBA" id="ARBA00022801"/>
    </source>
</evidence>
<dbReference type="AlphaFoldDB" id="A0A0G4EMS3"/>
<sequence>MSQVAWYSALDNEGQVMVKLDTDVSQHITMCQRVGKKFDDEFLPAEQSIAKHKTGAAIPSAKEWRRFSDMFSGASLFSPASKTEYSRIYQGHLGDFYFIAALETVALRESLIQALFVRHSEEHGIYGTRWYKNGQWVPIIVDDYVPVGLDDNLLFCRDGNPNVMWPSLLEKAYAKLHTSYEAIGDGGSIEEALMDLTGGVTGRFEVEGVAADRLWVYIFERQESFLFTCLVDAREVARRGVSLVCSCSYAINRAVQHEGICYYQLKCSGIYHTGPFDAVVPYSLITSVAENAARGGFFWITMEDFHLYFKTIVECRLVTQPGIGTVPSKAIYSSTLMAFQGEVTQGACPEFRINVEKVPCQVVLVVSQVDQRMANHKRSKQASMLVRLYERVGPDTWSLICKSNWMPLRDSAVAFEAKRVGEYMALCTLPVNRFYGVTRVHRLILRVYSTEKSISVKALTLTAKTHKWVVPQGELGAVPASFVGYGGGVDMDSGEPGPLDVDPDEGVGVYHSPPAKGPLLRADKRDWCNPGNCCVQ</sequence>
<feature type="domain" description="Calpain catalytic" evidence="6">
    <location>
        <begin position="39"/>
        <end position="318"/>
    </location>
</feature>
<dbReference type="PRINTS" id="PR00704">
    <property type="entry name" value="CALPAIN"/>
</dbReference>
<dbReference type="VEuPathDB" id="CryptoDB:Vbra_4001"/>
<name>A0A0G4EMS3_VITBC</name>
<evidence type="ECO:0000256" key="4">
    <source>
        <dbReference type="ARBA" id="ARBA00022807"/>
    </source>
</evidence>
<reference evidence="7 8" key="1">
    <citation type="submission" date="2014-11" db="EMBL/GenBank/DDBJ databases">
        <authorList>
            <person name="Zhu J."/>
            <person name="Qi W."/>
            <person name="Song R."/>
        </authorList>
    </citation>
    <scope>NUCLEOTIDE SEQUENCE [LARGE SCALE GENOMIC DNA]</scope>
</reference>
<keyword evidence="3" id="KW-0378">Hydrolase</keyword>
<dbReference type="InterPro" id="IPR022684">
    <property type="entry name" value="Calpain_cysteine_protease"/>
</dbReference>
<keyword evidence="8" id="KW-1185">Reference proteome</keyword>
<dbReference type="EMBL" id="CDMY01000263">
    <property type="protein sequence ID" value="CEL98114.1"/>
    <property type="molecule type" value="Genomic_DNA"/>
</dbReference>
<dbReference type="SMART" id="SM00230">
    <property type="entry name" value="CysPc"/>
    <property type="match status" value="1"/>
</dbReference>
<dbReference type="GO" id="GO:0004198">
    <property type="term" value="F:calcium-dependent cysteine-type endopeptidase activity"/>
    <property type="evidence" value="ECO:0007669"/>
    <property type="project" value="InterPro"/>
</dbReference>
<dbReference type="PhylomeDB" id="A0A0G4EMS3"/>
<protein>
    <recommendedName>
        <fullName evidence="6">Calpain catalytic domain-containing protein</fullName>
    </recommendedName>
</protein>
<gene>
    <name evidence="7" type="ORF">Vbra_4001</name>
</gene>
<organism evidence="7 8">
    <name type="scientific">Vitrella brassicaformis (strain CCMP3155)</name>
    <dbReference type="NCBI Taxonomy" id="1169540"/>
    <lineage>
        <taxon>Eukaryota</taxon>
        <taxon>Sar</taxon>
        <taxon>Alveolata</taxon>
        <taxon>Colpodellida</taxon>
        <taxon>Vitrellaceae</taxon>
        <taxon>Vitrella</taxon>
    </lineage>
</organism>
<accession>A0A0G4EMS3</accession>
<dbReference type="PANTHER" id="PTHR10183:SF379">
    <property type="entry name" value="CALPAIN-5"/>
    <property type="match status" value="1"/>
</dbReference>
<dbReference type="InterPro" id="IPR001300">
    <property type="entry name" value="Peptidase_C2_calpain_cat"/>
</dbReference>
<comment type="caution">
    <text evidence="5">Lacks conserved residue(s) required for the propagation of feature annotation.</text>
</comment>
<evidence type="ECO:0000256" key="5">
    <source>
        <dbReference type="PROSITE-ProRule" id="PRU00239"/>
    </source>
</evidence>
<dbReference type="PROSITE" id="PS50203">
    <property type="entry name" value="CALPAIN_CAT"/>
    <property type="match status" value="1"/>
</dbReference>
<dbReference type="InterPro" id="IPR038765">
    <property type="entry name" value="Papain-like_cys_pep_sf"/>
</dbReference>
<keyword evidence="2" id="KW-0645">Protease</keyword>
<keyword evidence="4" id="KW-0788">Thiol protease</keyword>
<evidence type="ECO:0000259" key="6">
    <source>
        <dbReference type="PROSITE" id="PS50203"/>
    </source>
</evidence>
<proteinExistence type="inferred from homology"/>
<evidence type="ECO:0000313" key="8">
    <source>
        <dbReference type="Proteomes" id="UP000041254"/>
    </source>
</evidence>
<dbReference type="Pfam" id="PF00648">
    <property type="entry name" value="Peptidase_C2"/>
    <property type="match status" value="1"/>
</dbReference>
<dbReference type="Proteomes" id="UP000041254">
    <property type="component" value="Unassembled WGS sequence"/>
</dbReference>
<dbReference type="GO" id="GO:0006508">
    <property type="term" value="P:proteolysis"/>
    <property type="evidence" value="ECO:0007669"/>
    <property type="project" value="UniProtKB-KW"/>
</dbReference>
<dbReference type="OrthoDB" id="443882at2759"/>
<dbReference type="PANTHER" id="PTHR10183">
    <property type="entry name" value="CALPAIN"/>
    <property type="match status" value="1"/>
</dbReference>
<evidence type="ECO:0000256" key="2">
    <source>
        <dbReference type="ARBA" id="ARBA00022670"/>
    </source>
</evidence>
<evidence type="ECO:0000256" key="1">
    <source>
        <dbReference type="ARBA" id="ARBA00007623"/>
    </source>
</evidence>
<dbReference type="STRING" id="1169540.A0A0G4EMS3"/>
<dbReference type="SUPFAM" id="SSF54001">
    <property type="entry name" value="Cysteine proteinases"/>
    <property type="match status" value="1"/>
</dbReference>
<evidence type="ECO:0000313" key="7">
    <source>
        <dbReference type="EMBL" id="CEL98114.1"/>
    </source>
</evidence>
<comment type="similarity">
    <text evidence="1">Belongs to the peptidase C2 family.</text>
</comment>
<dbReference type="InParanoid" id="A0A0G4EMS3"/>